<accession>A0AAE0U1N5</accession>
<keyword evidence="2" id="KW-1185">Reference proteome</keyword>
<comment type="caution">
    <text evidence="1">The sequence shown here is derived from an EMBL/GenBank/DDBJ whole genome shotgun (WGS) entry which is preliminary data.</text>
</comment>
<evidence type="ECO:0000313" key="1">
    <source>
        <dbReference type="EMBL" id="KAK3387294.1"/>
    </source>
</evidence>
<proteinExistence type="predicted"/>
<evidence type="ECO:0008006" key="3">
    <source>
        <dbReference type="Google" id="ProtNLM"/>
    </source>
</evidence>
<name>A0AAE0U1N5_9PEZI</name>
<dbReference type="Proteomes" id="UP001285441">
    <property type="component" value="Unassembled WGS sequence"/>
</dbReference>
<protein>
    <recommendedName>
        <fullName evidence="3">Fungal N-terminal domain-containing protein</fullName>
    </recommendedName>
</protein>
<sequence>MDPLSLAASIAGLVTLTASCVKLAKPYLANAKYREKSIKALITELEALLFNLDDLDRLLRSNTQSAPPSFERTSVLRSCTAAYEHQVKSLIARLQPESTNKPSRLCVAAQGEEKHEFQLHLAT</sequence>
<gene>
    <name evidence="1" type="ORF">B0H63DRAFT_155375</name>
</gene>
<reference evidence="1" key="2">
    <citation type="submission" date="2023-06" db="EMBL/GenBank/DDBJ databases">
        <authorList>
            <consortium name="Lawrence Berkeley National Laboratory"/>
            <person name="Haridas S."/>
            <person name="Hensen N."/>
            <person name="Bonometti L."/>
            <person name="Westerberg I."/>
            <person name="Brannstrom I.O."/>
            <person name="Guillou S."/>
            <person name="Cros-Aarteil S."/>
            <person name="Calhoun S."/>
            <person name="Kuo A."/>
            <person name="Mondo S."/>
            <person name="Pangilinan J."/>
            <person name="Riley R."/>
            <person name="LaButti K."/>
            <person name="Andreopoulos B."/>
            <person name="Lipzen A."/>
            <person name="Chen C."/>
            <person name="Yanf M."/>
            <person name="Daum C."/>
            <person name="Ng V."/>
            <person name="Clum A."/>
            <person name="Steindorff A."/>
            <person name="Ohm R."/>
            <person name="Martin F."/>
            <person name="Silar P."/>
            <person name="Natvig D."/>
            <person name="Lalanne C."/>
            <person name="Gautier V."/>
            <person name="Ament-velasquez S.L."/>
            <person name="Kruys A."/>
            <person name="Hutchinson M.I."/>
            <person name="Powell A.J."/>
            <person name="Barry K."/>
            <person name="Miller A.N."/>
            <person name="Grigoriev I.V."/>
            <person name="Debuchy R."/>
            <person name="Gladieux P."/>
            <person name="Thoren M.H."/>
            <person name="Johannesson H."/>
        </authorList>
    </citation>
    <scope>NUCLEOTIDE SEQUENCE</scope>
    <source>
        <strain evidence="1">CBS 232.78</strain>
    </source>
</reference>
<dbReference type="AlphaFoldDB" id="A0AAE0U1N5"/>
<reference evidence="1" key="1">
    <citation type="journal article" date="2023" name="Mol. Phylogenet. Evol.">
        <title>Genome-scale phylogeny and comparative genomics of the fungal order Sordariales.</title>
        <authorList>
            <person name="Hensen N."/>
            <person name="Bonometti L."/>
            <person name="Westerberg I."/>
            <person name="Brannstrom I.O."/>
            <person name="Guillou S."/>
            <person name="Cros-Aarteil S."/>
            <person name="Calhoun S."/>
            <person name="Haridas S."/>
            <person name="Kuo A."/>
            <person name="Mondo S."/>
            <person name="Pangilinan J."/>
            <person name="Riley R."/>
            <person name="LaButti K."/>
            <person name="Andreopoulos B."/>
            <person name="Lipzen A."/>
            <person name="Chen C."/>
            <person name="Yan M."/>
            <person name="Daum C."/>
            <person name="Ng V."/>
            <person name="Clum A."/>
            <person name="Steindorff A."/>
            <person name="Ohm R.A."/>
            <person name="Martin F."/>
            <person name="Silar P."/>
            <person name="Natvig D.O."/>
            <person name="Lalanne C."/>
            <person name="Gautier V."/>
            <person name="Ament-Velasquez S.L."/>
            <person name="Kruys A."/>
            <person name="Hutchinson M.I."/>
            <person name="Powell A.J."/>
            <person name="Barry K."/>
            <person name="Miller A.N."/>
            <person name="Grigoriev I.V."/>
            <person name="Debuchy R."/>
            <person name="Gladieux P."/>
            <person name="Hiltunen Thoren M."/>
            <person name="Johannesson H."/>
        </authorList>
    </citation>
    <scope>NUCLEOTIDE SEQUENCE</scope>
    <source>
        <strain evidence="1">CBS 232.78</strain>
    </source>
</reference>
<dbReference type="EMBL" id="JAULSW010000003">
    <property type="protein sequence ID" value="KAK3387294.1"/>
    <property type="molecule type" value="Genomic_DNA"/>
</dbReference>
<organism evidence="1 2">
    <name type="scientific">Podospora didyma</name>
    <dbReference type="NCBI Taxonomy" id="330526"/>
    <lineage>
        <taxon>Eukaryota</taxon>
        <taxon>Fungi</taxon>
        <taxon>Dikarya</taxon>
        <taxon>Ascomycota</taxon>
        <taxon>Pezizomycotina</taxon>
        <taxon>Sordariomycetes</taxon>
        <taxon>Sordariomycetidae</taxon>
        <taxon>Sordariales</taxon>
        <taxon>Podosporaceae</taxon>
        <taxon>Podospora</taxon>
    </lineage>
</organism>
<evidence type="ECO:0000313" key="2">
    <source>
        <dbReference type="Proteomes" id="UP001285441"/>
    </source>
</evidence>